<proteinExistence type="predicted"/>
<comment type="caution">
    <text evidence="1">The sequence shown here is derived from an EMBL/GenBank/DDBJ whole genome shotgun (WGS) entry which is preliminary data.</text>
</comment>
<protein>
    <submittedName>
        <fullName evidence="1">Uncharacterized protein</fullName>
    </submittedName>
</protein>
<dbReference type="OrthoDB" id="6225302at2759"/>
<accession>A0A504XD42</accession>
<dbReference type="STRING" id="46835.A0A504XD42"/>
<evidence type="ECO:0000313" key="1">
    <source>
        <dbReference type="EMBL" id="TPP44130.1"/>
    </source>
</evidence>
<keyword evidence="2" id="KW-1185">Reference proteome</keyword>
<organism evidence="1 2">
    <name type="scientific">Fasciola gigantica</name>
    <name type="common">Giant liver fluke</name>
    <dbReference type="NCBI Taxonomy" id="46835"/>
    <lineage>
        <taxon>Eukaryota</taxon>
        <taxon>Metazoa</taxon>
        <taxon>Spiralia</taxon>
        <taxon>Lophotrochozoa</taxon>
        <taxon>Platyhelminthes</taxon>
        <taxon>Trematoda</taxon>
        <taxon>Digenea</taxon>
        <taxon>Plagiorchiida</taxon>
        <taxon>Echinostomata</taxon>
        <taxon>Echinostomatoidea</taxon>
        <taxon>Fasciolidae</taxon>
        <taxon>Fasciola</taxon>
    </lineage>
</organism>
<name>A0A504XD42_FASGI</name>
<dbReference type="EMBL" id="SUNJ01015694">
    <property type="protein sequence ID" value="TPP44130.1"/>
    <property type="molecule type" value="Genomic_DNA"/>
</dbReference>
<dbReference type="Proteomes" id="UP000316759">
    <property type="component" value="Unassembled WGS sequence"/>
</dbReference>
<gene>
    <name evidence="1" type="ORF">FGIG_00305</name>
</gene>
<evidence type="ECO:0000313" key="2">
    <source>
        <dbReference type="Proteomes" id="UP000316759"/>
    </source>
</evidence>
<dbReference type="AlphaFoldDB" id="A0A504XD42"/>
<reference evidence="1 2" key="1">
    <citation type="submission" date="2019-04" db="EMBL/GenBank/DDBJ databases">
        <title>Annotation for the trematode Fasciola gigantica.</title>
        <authorList>
            <person name="Choi Y.-J."/>
        </authorList>
    </citation>
    <scope>NUCLEOTIDE SEQUENCE [LARGE SCALE GENOMIC DNA]</scope>
    <source>
        <strain evidence="1">Uganda_cow_1</strain>
    </source>
</reference>
<sequence>MEEAIRKSSHRGLINRVTYEPNKVWLRWEEEKNNELVENWPKKDCSGFHEPRAIGHPRQSLSPFSPIIGRDVTIPDLEMKAVTRYGLDWYSVSDAFRPIHNHQSITPRNHFHIPILPFSVFYLHNWLSYMSRVELYGSSLGYSRPLNAGTLSSMGSTCLSPASLGCGQCCYADGWPLWLLWRVSRLLCRLMVFCCVKLIRRPEKSVPHVEDVVFSSSSLNGM</sequence>